<protein>
    <recommendedName>
        <fullName evidence="4">HTH luxR-type domain-containing protein</fullName>
    </recommendedName>
</protein>
<dbReference type="Proteomes" id="UP000235347">
    <property type="component" value="Unassembled WGS sequence"/>
</dbReference>
<dbReference type="GO" id="GO:0006355">
    <property type="term" value="P:regulation of DNA-templated transcription"/>
    <property type="evidence" value="ECO:0007669"/>
    <property type="project" value="InterPro"/>
</dbReference>
<dbReference type="InterPro" id="IPR000792">
    <property type="entry name" value="Tscrpt_reg_LuxR_C"/>
</dbReference>
<evidence type="ECO:0000313" key="5">
    <source>
        <dbReference type="EMBL" id="PMS18683.1"/>
    </source>
</evidence>
<keyword evidence="3" id="KW-0804">Transcription</keyword>
<gene>
    <name evidence="5" type="ORF">C0Z19_22700</name>
</gene>
<evidence type="ECO:0000256" key="2">
    <source>
        <dbReference type="ARBA" id="ARBA00023125"/>
    </source>
</evidence>
<dbReference type="Pfam" id="PF03472">
    <property type="entry name" value="Autoind_bind"/>
    <property type="match status" value="1"/>
</dbReference>
<dbReference type="Pfam" id="PF00196">
    <property type="entry name" value="GerE"/>
    <property type="match status" value="1"/>
</dbReference>
<organism evidence="5 6">
    <name type="scientific">Trinickia soli</name>
    <dbReference type="NCBI Taxonomy" id="380675"/>
    <lineage>
        <taxon>Bacteria</taxon>
        <taxon>Pseudomonadati</taxon>
        <taxon>Pseudomonadota</taxon>
        <taxon>Betaproteobacteria</taxon>
        <taxon>Burkholderiales</taxon>
        <taxon>Burkholderiaceae</taxon>
        <taxon>Trinickia</taxon>
    </lineage>
</organism>
<dbReference type="InterPro" id="IPR005143">
    <property type="entry name" value="TF_LuxR_autoind-bd_dom"/>
</dbReference>
<comment type="caution">
    <text evidence="5">The sequence shown here is derived from an EMBL/GenBank/DDBJ whole genome shotgun (WGS) entry which is preliminary data.</text>
</comment>
<evidence type="ECO:0000259" key="4">
    <source>
        <dbReference type="SMART" id="SM00421"/>
    </source>
</evidence>
<evidence type="ECO:0000256" key="3">
    <source>
        <dbReference type="ARBA" id="ARBA00023163"/>
    </source>
</evidence>
<dbReference type="Gene3D" id="3.30.450.80">
    <property type="entry name" value="Transcription factor LuxR-like, autoinducer-binding domain"/>
    <property type="match status" value="1"/>
</dbReference>
<dbReference type="EMBL" id="PNYB01000024">
    <property type="protein sequence ID" value="PMS18683.1"/>
    <property type="molecule type" value="Genomic_DNA"/>
</dbReference>
<name>A0A2N7VND1_9BURK</name>
<proteinExistence type="predicted"/>
<feature type="domain" description="HTH luxR-type" evidence="4">
    <location>
        <begin position="315"/>
        <end position="372"/>
    </location>
</feature>
<reference evidence="5 6" key="1">
    <citation type="submission" date="2018-01" db="EMBL/GenBank/DDBJ databases">
        <title>Whole genome analyses suggest that Burkholderia sensu lato contains two further novel genera in the rhizoxinica-symbiotica group Mycetohabitans gen. nov., and Trinickia gen. nov.: implications for the evolution of diazotrophy and nodulation in the Burkholderiaceae.</title>
        <authorList>
            <person name="Estrada-de los Santos P."/>
            <person name="Palmer M."/>
            <person name="Chavez-Ramirez B."/>
            <person name="Beukes C."/>
            <person name="Steenkamp E.T."/>
            <person name="Hirsch A.M."/>
            <person name="Manyaka P."/>
            <person name="Maluk M."/>
            <person name="Lafos M."/>
            <person name="Crook M."/>
            <person name="Gross E."/>
            <person name="Simon M.F."/>
            <person name="Bueno dos Reis Junior F."/>
            <person name="Poole P.S."/>
            <person name="Venter S.N."/>
            <person name="James E.K."/>
        </authorList>
    </citation>
    <scope>NUCLEOTIDE SEQUENCE [LARGE SCALE GENOMIC DNA]</scope>
    <source>
        <strain evidence="5 6">GP25-8</strain>
    </source>
</reference>
<dbReference type="SUPFAM" id="SSF46894">
    <property type="entry name" value="C-terminal effector domain of the bipartite response regulators"/>
    <property type="match status" value="1"/>
</dbReference>
<keyword evidence="6" id="KW-1185">Reference proteome</keyword>
<keyword evidence="2" id="KW-0238">DNA-binding</keyword>
<dbReference type="InterPro" id="IPR036388">
    <property type="entry name" value="WH-like_DNA-bd_sf"/>
</dbReference>
<dbReference type="InterPro" id="IPR036693">
    <property type="entry name" value="TF_LuxR_autoind-bd_dom_sf"/>
</dbReference>
<evidence type="ECO:0000256" key="1">
    <source>
        <dbReference type="ARBA" id="ARBA00023015"/>
    </source>
</evidence>
<accession>A0A2N7VND1</accession>
<sequence length="378" mass="41164">MAGSAWCNVCADVVRTCMSRSYSETTNSYIDALSTPVHSIGSAAMRFCALGQRVSKVSSVWKMDTRTKCCGVELWLAQEVTKRIAARSRGDAKKRFDTACRCSRGAAAEPPRLGLAGSFGQQAAALRAEMVVAVQLMSAEEPEERARLLRALLHVMGFSALAYARVDERAEHRLTAHAWALDDTAPHHFGREYIEGGYGGLDPRLAAVSASSVPLVWDLDWLLRAWRRDGSPEALRGLFPALECEGVQSGVMFSIPTAPGGVRAVVSLAAGRTGAEWIAEHVFVQALAFGLSLHRFASDPRRLAIEVGAPDVVQKETLTEMQARILSCLVGGLSDKQIAARLQTTPHNVDYHLRLLRRRYGAANRTHLAFLLGGSTHR</sequence>
<dbReference type="InterPro" id="IPR016032">
    <property type="entry name" value="Sig_transdc_resp-reg_C-effctor"/>
</dbReference>
<keyword evidence="1" id="KW-0805">Transcription regulation</keyword>
<evidence type="ECO:0000313" key="6">
    <source>
        <dbReference type="Proteomes" id="UP000235347"/>
    </source>
</evidence>
<dbReference type="Gene3D" id="1.10.10.10">
    <property type="entry name" value="Winged helix-like DNA-binding domain superfamily/Winged helix DNA-binding domain"/>
    <property type="match status" value="1"/>
</dbReference>
<dbReference type="SUPFAM" id="SSF75516">
    <property type="entry name" value="Pheromone-binding domain of LuxR-like quorum-sensing transcription factors"/>
    <property type="match status" value="1"/>
</dbReference>
<dbReference type="SMART" id="SM00421">
    <property type="entry name" value="HTH_LUXR"/>
    <property type="match status" value="1"/>
</dbReference>
<dbReference type="AlphaFoldDB" id="A0A2N7VND1"/>
<dbReference type="GO" id="GO:0003677">
    <property type="term" value="F:DNA binding"/>
    <property type="evidence" value="ECO:0007669"/>
    <property type="project" value="UniProtKB-KW"/>
</dbReference>